<evidence type="ECO:0000313" key="3">
    <source>
        <dbReference type="Proteomes" id="UP000549250"/>
    </source>
</evidence>
<sequence>MVEKTPVATLEFDPQLNELGKGKALRDGLSVALQIDNTLWVANDETVSLERLTHLANADNKPDTYHYAQHKQFLLSHYLALPATADDPADLEEADIEGLAYDGDYLWVVGSHSLKRKNPKLQDGLDLDKARKQLAKVSHDGNRYLLARIPLLASEGTYELAKSGIHDGRKLHAALLESNKKGNELTKLLQNDKHLGPFLAIPGKDNGFDIEGLAVVGERIFLGLRGPVLRGWAVILEIGVQEDKAQPSTLVLKSIGPKGRRYRKHFLQLGGLGIRDLCVQGSDLLILAGPTLDIDGPVSIFRWVGGTAPEDEALVPASELQRILEVPYGEGVDHAEGMALFNSGKGQAKPSLLVVYDAAAEPRKRGESMVTADIFKLG</sequence>
<organism evidence="2 3">
    <name type="scientific">Azomonas macrocytogenes</name>
    <name type="common">Azotobacter macrocytogenes</name>
    <dbReference type="NCBI Taxonomy" id="69962"/>
    <lineage>
        <taxon>Bacteria</taxon>
        <taxon>Pseudomonadati</taxon>
        <taxon>Pseudomonadota</taxon>
        <taxon>Gammaproteobacteria</taxon>
        <taxon>Pseudomonadales</taxon>
        <taxon>Pseudomonadaceae</taxon>
        <taxon>Azomonas</taxon>
    </lineage>
</organism>
<accession>A0A839T6U3</accession>
<keyword evidence="3" id="KW-1185">Reference proteome</keyword>
<dbReference type="AlphaFoldDB" id="A0A839T6U3"/>
<dbReference type="InterPro" id="IPR022060">
    <property type="entry name" value="DUF3616"/>
</dbReference>
<protein>
    <recommendedName>
        <fullName evidence="1">DUF3616 domain-containing protein</fullName>
    </recommendedName>
</protein>
<dbReference type="Proteomes" id="UP000549250">
    <property type="component" value="Unassembled WGS sequence"/>
</dbReference>
<gene>
    <name evidence="2" type="ORF">FHR87_003636</name>
</gene>
<feature type="domain" description="DUF3616" evidence="1">
    <location>
        <begin position="29"/>
        <end position="373"/>
    </location>
</feature>
<reference evidence="2 3" key="1">
    <citation type="submission" date="2020-08" db="EMBL/GenBank/DDBJ databases">
        <title>Genomic Encyclopedia of Type Strains, Phase III (KMG-III): the genomes of soil and plant-associated and newly described type strains.</title>
        <authorList>
            <person name="Whitman W."/>
        </authorList>
    </citation>
    <scope>NUCLEOTIDE SEQUENCE [LARGE SCALE GENOMIC DNA]</scope>
    <source>
        <strain evidence="2 3">CECT 4462</strain>
    </source>
</reference>
<dbReference type="RefSeq" id="WP_420826755.1">
    <property type="nucleotide sequence ID" value="NZ_JACHXI010000028.1"/>
</dbReference>
<proteinExistence type="predicted"/>
<comment type="caution">
    <text evidence="2">The sequence shown here is derived from an EMBL/GenBank/DDBJ whole genome shotgun (WGS) entry which is preliminary data.</text>
</comment>
<evidence type="ECO:0000313" key="2">
    <source>
        <dbReference type="EMBL" id="MBB3105201.1"/>
    </source>
</evidence>
<evidence type="ECO:0000259" key="1">
    <source>
        <dbReference type="Pfam" id="PF12275"/>
    </source>
</evidence>
<dbReference type="Pfam" id="PF12275">
    <property type="entry name" value="DUF3616"/>
    <property type="match status" value="1"/>
</dbReference>
<dbReference type="EMBL" id="JACHXI010000028">
    <property type="protein sequence ID" value="MBB3105201.1"/>
    <property type="molecule type" value="Genomic_DNA"/>
</dbReference>
<name>A0A839T6U3_AZOMA</name>